<evidence type="ECO:0000256" key="11">
    <source>
        <dbReference type="ARBA" id="ARBA00022833"/>
    </source>
</evidence>
<feature type="compositionally biased region" description="Polar residues" evidence="13">
    <location>
        <begin position="75"/>
        <end position="99"/>
    </location>
</feature>
<keyword evidence="18" id="KW-1185">Reference proteome</keyword>
<feature type="compositionally biased region" description="Polar residues" evidence="13">
    <location>
        <begin position="503"/>
        <end position="522"/>
    </location>
</feature>
<feature type="region of interest" description="Disordered" evidence="13">
    <location>
        <begin position="916"/>
        <end position="936"/>
    </location>
</feature>
<feature type="compositionally biased region" description="Basic and acidic residues" evidence="13">
    <location>
        <begin position="864"/>
        <end position="886"/>
    </location>
</feature>
<evidence type="ECO:0000313" key="17">
    <source>
        <dbReference type="EMBL" id="CAG9118953.1"/>
    </source>
</evidence>
<dbReference type="SMART" id="SM00293">
    <property type="entry name" value="PWWP"/>
    <property type="match status" value="2"/>
</dbReference>
<dbReference type="GO" id="GO:0008757">
    <property type="term" value="F:S-adenosylmethionine-dependent methyltransferase activity"/>
    <property type="evidence" value="ECO:0007669"/>
    <property type="project" value="UniProtKB-ARBA"/>
</dbReference>
<dbReference type="InterPro" id="IPR046341">
    <property type="entry name" value="SET_dom_sf"/>
</dbReference>
<dbReference type="InterPro" id="IPR013083">
    <property type="entry name" value="Znf_RING/FYVE/PHD"/>
</dbReference>
<evidence type="ECO:0000256" key="12">
    <source>
        <dbReference type="ARBA" id="ARBA00023242"/>
    </source>
</evidence>
<proteinExistence type="predicted"/>
<dbReference type="InterPro" id="IPR001965">
    <property type="entry name" value="Znf_PHD"/>
</dbReference>
<feature type="domain" description="SET" evidence="14">
    <location>
        <begin position="2332"/>
        <end position="2899"/>
    </location>
</feature>
<feature type="compositionally biased region" description="Basic and acidic residues" evidence="13">
    <location>
        <begin position="542"/>
        <end position="571"/>
    </location>
</feature>
<keyword evidence="10" id="KW-0863">Zinc-finger</keyword>
<sequence length="2900" mass="328309">MDDTDENCASSHSTTPSKAAVKPKRRSLIERELETTLTARVTSPATTGEAAGSTSRYGRSRRLKTDPEPIKIEITTPNTSPVRKTQAPGSTETKPNETSTDSKKIDITIETIQTNNISLSRFGSEGSASKSPINKNKVYVKKDLIQNQVKKEIFSPTDNMSSSAKKARPSTKTHLNLVLERSMEENGFNKPDQNDKKKQNGFPETLSVVKTLNFDGGIKVKKEEYKKEAPLSKSEIFDREAKCVYQVGDLAWARVGTYPFWPCIVTRDPYSDTFVKKKLFGRVERDVIHVTFFGDNGRRGWIVDNMLRMFSGLQEFEDTRSHFTPESKKKDPRFYAAFFVSDKKRSKWNTSVQEAETIQKEPKRLRIDALYDLIHKIRGTKMTPKRQRSNKVTRTDSDVSLSESLYDTLFSEDDTKEDPDNSMRRLRKTSLDVSEVVTACLDNMAAKTGISMIQKQSHMDIWLQKAKSKTPEKLPTKLFTPIKNIIKDISRNTSKKAKKTISKENTPQKNYNLRRSFADSSDNDNLSSIRIMTALQMHEHDYSKSAKEEITVPENDSTKKETETENKDKSVSDVGSITRVETLSDIFDHSNTNKGSTVDIEMTVATDDIVVSDSVNNIKSEDSTDKLAEDRETPMDVDPVDSSKDIAKDFAADEENKEAGNLNIKIEELEGCHSTEYKGSEEIPASKKKSCSVSTRLSTSASNIAIEPEKLKVNSASPKVTSNKKVKTPNRKYNLRLRHSFQDISDNNEQVNKVVESDINSKLLSDQEPSLSELVTKESKQETCYINLNGDLNHETNKNQTEPTLNGTHHSESIDIISKENIVEPVNTTVDNDKVCQSDAQSETEFQVNGIDSNGTESSLIETTRTDQSEKNVEKNDSEPAEEKNDNNSVPESDVKKDIAASKTNKDVVDYQISEESEKLPECNGYSSPTYTQNFDDNDVMKEQIGEECENVIRVSKVTGDLIDVNPSPTFTEDFDIIIEPQADKESVCTSSIEKDSTTHIEPQCESKDVNEHNLYVNNEIVKEDTDNPVNNKTDITEVPKDLEIEETIPIATNLDPDFESNVCNEPNLSENSIIVKECDNDNIVNNQTDFIESIYQNSTIEGTIAIVAQQEPEVETNHCNEERQTVNNEIVKEDNTDSLMNNETDKIEHIHNTPTIEEAMDTTECNTIGMSPTFTEGFDSDAEFTKPTEESNIHDTEKVDSNIEHPSESNGSMSPTFTQDFEGKFDDVEDNIMPVKTLMELASEKNSVAENTSSEISESFRKLDDDFNSYINDVTSSIDKPNKETIPDVLECGSTVNMTETGVDKNTVTIVNGDAQDNESSSVKGTFLDNQIENYDEYEHLKITEVNDLKSDTMSIDSTIEDNLPLAAISQQKCKEAGDKHSLNNTNERSPKSKTKKKIKISSEVKKAKCEPEFLKYLELRRDAIMDEYPEFTDDEIVSYLYKTWVYEEDLKSDSVKNDDIEQSNLVKGLSNGTSHKTRKLRIKRKENKDSWVIEKVTDSEFSSQTVTPEPVSNDSDSEDDIAIAKIASPAKVNGIKESVPCTTKKISSKSTIDSKYKSDTEDYDESIAKTESNRPKKKAKVKMDIDKHVSKSDLNAAMEDPEFVKYLELRQDALFDENPHVSVDDITLYLYKTWLYEEEKKSETVKSDEIEQSNLIKGLGNETSIQPKKVKKHPKIEKEYERNIEEIIPKDKPKRKVAKAYYNENCMDLEEELEIFEIFKFKNKSKSKTPTDGSSLNSESISDQVPTNNEEQSVTTGEEVDTVAQPEDADMETWYDEEEFFFSELTRIKPNVFKGLVRERVCEICEKTGNLVKCRGACAGMFHVECTKKEVEEVLAAQQATKGRKKKKPRGRKPKSLDDSESQSDEKSQTEDQNDNVDNIVIDAATLETELEAKMKDMLEQENDVEYESSNSDDELKWDKTVAGKCEIVEVKLKVKKEDKTDYSDFKCNDCQKCDIPLCFVCKAPVSPKNGVETRQKCHLQHCHKFYHLECLEFWPQTQFNSGEPSRSNKKISEHYEAITCPRHVCHTCVSDDPRGCKTRFSGDKLARCVRCPATYHSFNKCLPAGSTILSASHIICPRHYEHRPGKVPCHVNTGWCFICALGGTLICCEYCPTSFHAECLHIAPPEGNYMCEDCETGRLPLYGEMVWVKLGHYRWWPGIILHPCEIPDNIMAVKHSQGEFVVRFFGQYDHYWVNRGRVFPFQEGDTGKISSQKSKIDEAFTKAMEHAHKACEILKTAPPNEEELAEIQSSYLPPHYVKLKVNKPCSTAALKRTDDEESSLTSCECDPRDVAPCSVYSHCLNRMLLTECGPTCRAGERCQNRSFEKRVYPKMAPYRTPHRGWGLRTLEEIKQGQFVIEYVGELIDIEEFKRRMKRQHHVRDENYYYLTLDKDRMIDAGPKGNVASSARAAETSYRQHLQRLQAPSSARAASTCITHSDTGGAVIEYVGELIDIEEFKRRMKRQHHVRDENYYYLTLDKDRMIDAGPKGNVASSARAAETSYRQHLQRLQAPSSARAASTCITHSDTGGAVIEYVGELIDIEEFKRRMKRQHHVRDENYYYLTLDKDRMIDAGPKGNVASSARAAETSYRQHLQRVQAPSSARAASTCITHSDTGGAVIEYVGELIDIEEFKRRMKRQHHVRDENYYYLTLDKDRMIDAGPKGNVASTTNSNNSSQKAPSSARAVDTSYRQHPQRLQAPSSARAASTCITHSDTGGAVIEYVGELIDIEEFKRRMKRQHHVRDENYYYLTLDKDRMIDAGPKGNVASSAHAVETSYRQHLQRLQAPSSARAASTCITHSDTGGAVIEYVGELIDIEEFKRRMKRQHHVRDENYYYLTLDKDRMIDAGPKGNVARFMNHSCEPNCETQKWTVLGDVRVGLFALYDIPAVSYTGCSTTYQR</sequence>
<dbReference type="GO" id="GO:0042054">
    <property type="term" value="F:histone methyltransferase activity"/>
    <property type="evidence" value="ECO:0007669"/>
    <property type="project" value="InterPro"/>
</dbReference>
<feature type="region of interest" description="Disordered" evidence="13">
    <location>
        <begin position="1188"/>
        <end position="1215"/>
    </location>
</feature>
<dbReference type="InterPro" id="IPR001214">
    <property type="entry name" value="SET_dom"/>
</dbReference>
<evidence type="ECO:0000256" key="1">
    <source>
        <dbReference type="ARBA" id="ARBA00004123"/>
    </source>
</evidence>
<dbReference type="Pfam" id="PF17907">
    <property type="entry name" value="AWS"/>
    <property type="match status" value="1"/>
</dbReference>
<feature type="compositionally biased region" description="Polar residues" evidence="13">
    <location>
        <begin position="925"/>
        <end position="935"/>
    </location>
</feature>
<dbReference type="InterPro" id="IPR055198">
    <property type="entry name" value="NSD_PHD"/>
</dbReference>
<feature type="domain" description="AWS" evidence="16">
    <location>
        <begin position="2281"/>
        <end position="2330"/>
    </location>
</feature>
<comment type="subcellular location">
    <subcellularLocation>
        <location evidence="2">Chromosome</location>
    </subcellularLocation>
    <subcellularLocation>
        <location evidence="1">Nucleus</location>
    </subcellularLocation>
</comment>
<dbReference type="Pfam" id="PF00855">
    <property type="entry name" value="PWWP"/>
    <property type="match status" value="2"/>
</dbReference>
<dbReference type="InterPro" id="IPR055197">
    <property type="entry name" value="PHDvar_NSD"/>
</dbReference>
<dbReference type="GO" id="GO:0005694">
    <property type="term" value="C:chromosome"/>
    <property type="evidence" value="ECO:0007669"/>
    <property type="project" value="UniProtKB-SubCell"/>
</dbReference>
<keyword evidence="4" id="KW-0597">Phosphoprotein</keyword>
<dbReference type="GO" id="GO:0032259">
    <property type="term" value="P:methylation"/>
    <property type="evidence" value="ECO:0007669"/>
    <property type="project" value="UniProtKB-KW"/>
</dbReference>
<feature type="compositionally biased region" description="Polar residues" evidence="13">
    <location>
        <begin position="7"/>
        <end position="17"/>
    </location>
</feature>
<dbReference type="PANTHER" id="PTHR22884">
    <property type="entry name" value="SET DOMAIN PROTEINS"/>
    <property type="match status" value="1"/>
</dbReference>
<keyword evidence="8" id="KW-0479">Metal-binding</keyword>
<dbReference type="InterPro" id="IPR059153">
    <property type="entry name" value="NSD_PHD-1st"/>
</dbReference>
<reference evidence="17" key="1">
    <citation type="submission" date="2020-11" db="EMBL/GenBank/DDBJ databases">
        <authorList>
            <person name="Whiteford S."/>
        </authorList>
    </citation>
    <scope>NUCLEOTIDE SEQUENCE</scope>
</reference>
<feature type="compositionally biased region" description="Basic residues" evidence="13">
    <location>
        <begin position="1844"/>
        <end position="1856"/>
    </location>
</feature>
<dbReference type="Gene3D" id="2.170.270.10">
    <property type="entry name" value="SET domain"/>
    <property type="match status" value="6"/>
</dbReference>
<feature type="compositionally biased region" description="Basic and acidic residues" evidence="13">
    <location>
        <begin position="1188"/>
        <end position="1208"/>
    </location>
</feature>
<evidence type="ECO:0000259" key="15">
    <source>
        <dbReference type="PROSITE" id="PS50812"/>
    </source>
</evidence>
<dbReference type="SMART" id="SM00570">
    <property type="entry name" value="AWS"/>
    <property type="match status" value="1"/>
</dbReference>
<evidence type="ECO:0000259" key="14">
    <source>
        <dbReference type="PROSITE" id="PS50280"/>
    </source>
</evidence>
<feature type="region of interest" description="Disordered" evidence="13">
    <location>
        <begin position="1376"/>
        <end position="1399"/>
    </location>
</feature>
<dbReference type="Proteomes" id="UP000653454">
    <property type="component" value="Unassembled WGS sequence"/>
</dbReference>
<dbReference type="EMBL" id="CAJHNJ030000021">
    <property type="protein sequence ID" value="CAG9118953.1"/>
    <property type="molecule type" value="Genomic_DNA"/>
</dbReference>
<keyword evidence="11" id="KW-0862">Zinc</keyword>
<dbReference type="Gene3D" id="2.30.30.140">
    <property type="match status" value="2"/>
</dbReference>
<dbReference type="InterPro" id="IPR050777">
    <property type="entry name" value="SET2_Histone-Lys_MeTrsfase"/>
</dbReference>
<feature type="compositionally biased region" description="Polar residues" evidence="13">
    <location>
        <begin position="838"/>
        <end position="863"/>
    </location>
</feature>
<dbReference type="GO" id="GO:0005634">
    <property type="term" value="C:nucleus"/>
    <property type="evidence" value="ECO:0007669"/>
    <property type="project" value="UniProtKB-SubCell"/>
</dbReference>
<feature type="domain" description="PWWP" evidence="15">
    <location>
        <begin position="247"/>
        <end position="312"/>
    </location>
</feature>
<dbReference type="PROSITE" id="PS01359">
    <property type="entry name" value="ZF_PHD_1"/>
    <property type="match status" value="1"/>
</dbReference>
<keyword evidence="3" id="KW-0158">Chromosome</keyword>
<dbReference type="CDD" id="cd15565">
    <property type="entry name" value="PHD2_NSD"/>
    <property type="match status" value="1"/>
</dbReference>
<evidence type="ECO:0000256" key="8">
    <source>
        <dbReference type="ARBA" id="ARBA00022723"/>
    </source>
</evidence>
<feature type="compositionally biased region" description="Polar residues" evidence="13">
    <location>
        <begin position="1732"/>
        <end position="1758"/>
    </location>
</feature>
<feature type="region of interest" description="Disordered" evidence="13">
    <location>
        <begin position="2661"/>
        <end position="2705"/>
    </location>
</feature>
<dbReference type="InterPro" id="IPR000313">
    <property type="entry name" value="PWWP_dom"/>
</dbReference>
<feature type="region of interest" description="Disordered" evidence="13">
    <location>
        <begin position="1727"/>
        <end position="1766"/>
    </location>
</feature>
<dbReference type="Pfam" id="PF23011">
    <property type="entry name" value="PHD-1st_NSD"/>
    <property type="match status" value="1"/>
</dbReference>
<dbReference type="PROSITE" id="PS51215">
    <property type="entry name" value="AWS"/>
    <property type="match status" value="1"/>
</dbReference>
<feature type="region of interest" description="Disordered" evidence="13">
    <location>
        <begin position="621"/>
        <end position="642"/>
    </location>
</feature>
<organism evidence="17 18">
    <name type="scientific">Plutella xylostella</name>
    <name type="common">Diamondback moth</name>
    <name type="synonym">Plutella maculipennis</name>
    <dbReference type="NCBI Taxonomy" id="51655"/>
    <lineage>
        <taxon>Eukaryota</taxon>
        <taxon>Metazoa</taxon>
        <taxon>Ecdysozoa</taxon>
        <taxon>Arthropoda</taxon>
        <taxon>Hexapoda</taxon>
        <taxon>Insecta</taxon>
        <taxon>Pterygota</taxon>
        <taxon>Neoptera</taxon>
        <taxon>Endopterygota</taxon>
        <taxon>Lepidoptera</taxon>
        <taxon>Glossata</taxon>
        <taxon>Ditrysia</taxon>
        <taxon>Yponomeutoidea</taxon>
        <taxon>Plutellidae</taxon>
        <taxon>Plutella</taxon>
    </lineage>
</organism>
<evidence type="ECO:0000256" key="10">
    <source>
        <dbReference type="ARBA" id="ARBA00022771"/>
    </source>
</evidence>
<dbReference type="CDD" id="cd20144">
    <property type="entry name" value="PWWP_NSD_rpt1"/>
    <property type="match status" value="1"/>
</dbReference>
<dbReference type="PROSITE" id="PS50812">
    <property type="entry name" value="PWWP"/>
    <property type="match status" value="2"/>
</dbReference>
<dbReference type="CDD" id="cd15567">
    <property type="entry name" value="PHD4_NSD"/>
    <property type="match status" value="1"/>
</dbReference>
<dbReference type="SMART" id="SM00317">
    <property type="entry name" value="SET"/>
    <property type="match status" value="1"/>
</dbReference>
<keyword evidence="12" id="KW-0539">Nucleus</keyword>
<feature type="region of interest" description="Disordered" evidence="13">
    <location>
        <begin position="493"/>
        <end position="522"/>
    </location>
</feature>
<evidence type="ECO:0000256" key="13">
    <source>
        <dbReference type="SAM" id="MobiDB-lite"/>
    </source>
</evidence>
<feature type="compositionally biased region" description="Basic and acidic residues" evidence="13">
    <location>
        <begin position="893"/>
        <end position="903"/>
    </location>
</feature>
<feature type="domain" description="PWWP" evidence="15">
    <location>
        <begin position="2145"/>
        <end position="2207"/>
    </location>
</feature>
<evidence type="ECO:0000313" key="18">
    <source>
        <dbReference type="Proteomes" id="UP000653454"/>
    </source>
</evidence>
<dbReference type="GO" id="GO:0008270">
    <property type="term" value="F:zinc ion binding"/>
    <property type="evidence" value="ECO:0007669"/>
    <property type="project" value="UniProtKB-KW"/>
</dbReference>
<dbReference type="SUPFAM" id="SSF82199">
    <property type="entry name" value="SET domain"/>
    <property type="match status" value="6"/>
</dbReference>
<keyword evidence="7" id="KW-0949">S-adenosyl-L-methionine</keyword>
<evidence type="ECO:0000256" key="2">
    <source>
        <dbReference type="ARBA" id="ARBA00004286"/>
    </source>
</evidence>
<feature type="compositionally biased region" description="Basic and acidic residues" evidence="13">
    <location>
        <begin position="621"/>
        <end position="634"/>
    </location>
</feature>
<dbReference type="CDD" id="cd05838">
    <property type="entry name" value="PWWP_NSD_rpt2"/>
    <property type="match status" value="1"/>
</dbReference>
<feature type="region of interest" description="Disordered" evidence="13">
    <location>
        <begin position="1840"/>
        <end position="1881"/>
    </location>
</feature>
<dbReference type="FunFam" id="2.30.30.140:FF:000099">
    <property type="entry name" value="Histone-lysine N-methyltransferase"/>
    <property type="match status" value="1"/>
</dbReference>
<dbReference type="SUPFAM" id="SSF57903">
    <property type="entry name" value="FYVE/PHD zinc finger"/>
    <property type="match status" value="1"/>
</dbReference>
<evidence type="ECO:0000256" key="3">
    <source>
        <dbReference type="ARBA" id="ARBA00022454"/>
    </source>
</evidence>
<dbReference type="Gene3D" id="3.30.40.10">
    <property type="entry name" value="Zinc/RING finger domain, C3HC4 (zinc finger)"/>
    <property type="match status" value="2"/>
</dbReference>
<dbReference type="PROSITE" id="PS50280">
    <property type="entry name" value="SET"/>
    <property type="match status" value="1"/>
</dbReference>
<evidence type="ECO:0000256" key="4">
    <source>
        <dbReference type="ARBA" id="ARBA00022553"/>
    </source>
</evidence>
<accession>A0A8S4EUG8</accession>
<dbReference type="InterPro" id="IPR019786">
    <property type="entry name" value="Zinc_finger_PHD-type_CS"/>
</dbReference>
<dbReference type="Pfam" id="PF00856">
    <property type="entry name" value="SET"/>
    <property type="match status" value="2"/>
</dbReference>
<keyword evidence="5" id="KW-0489">Methyltransferase</keyword>
<feature type="compositionally biased region" description="Polar residues" evidence="13">
    <location>
        <begin position="35"/>
        <end position="57"/>
    </location>
</feature>
<dbReference type="InterPro" id="IPR011011">
    <property type="entry name" value="Znf_FYVE_PHD"/>
</dbReference>
<comment type="caution">
    <text evidence="17">The sequence shown here is derived from an EMBL/GenBank/DDBJ whole genome shotgun (WGS) entry which is preliminary data.</text>
</comment>
<dbReference type="InterPro" id="IPR006560">
    <property type="entry name" value="AWS_dom"/>
</dbReference>
<dbReference type="Pfam" id="PF22908">
    <property type="entry name" value="PHD_NSD"/>
    <property type="match status" value="1"/>
</dbReference>
<keyword evidence="6" id="KW-0808">Transferase</keyword>
<dbReference type="SMART" id="SM00249">
    <property type="entry name" value="PHD"/>
    <property type="match status" value="3"/>
</dbReference>
<dbReference type="Pfam" id="PF23004">
    <property type="entry name" value="PHDvar_NSD"/>
    <property type="match status" value="1"/>
</dbReference>
<evidence type="ECO:0000259" key="16">
    <source>
        <dbReference type="PROSITE" id="PS51215"/>
    </source>
</evidence>
<gene>
    <name evidence="17" type="ORF">PLXY2_LOCUS6638</name>
</gene>
<dbReference type="CDD" id="cd15566">
    <property type="entry name" value="PHD3_NSD"/>
    <property type="match status" value="1"/>
</dbReference>
<evidence type="ECO:0000256" key="6">
    <source>
        <dbReference type="ARBA" id="ARBA00022679"/>
    </source>
</evidence>
<feature type="region of interest" description="Disordered" evidence="13">
    <location>
        <begin position="1"/>
        <end position="101"/>
    </location>
</feature>
<dbReference type="GO" id="GO:0008170">
    <property type="term" value="F:N-methyltransferase activity"/>
    <property type="evidence" value="ECO:0007669"/>
    <property type="project" value="UniProtKB-ARBA"/>
</dbReference>
<evidence type="ECO:0000256" key="7">
    <source>
        <dbReference type="ARBA" id="ARBA00022691"/>
    </source>
</evidence>
<evidence type="ECO:0000256" key="9">
    <source>
        <dbReference type="ARBA" id="ARBA00022737"/>
    </source>
</evidence>
<feature type="region of interest" description="Disordered" evidence="13">
    <location>
        <begin position="838"/>
        <end position="903"/>
    </location>
</feature>
<keyword evidence="9" id="KW-0677">Repeat</keyword>
<feature type="region of interest" description="Disordered" evidence="13">
    <location>
        <begin position="542"/>
        <end position="572"/>
    </location>
</feature>
<dbReference type="SUPFAM" id="SSF63748">
    <property type="entry name" value="Tudor/PWWP/MBT"/>
    <property type="match status" value="2"/>
</dbReference>
<protein>
    <submittedName>
        <fullName evidence="17">(diamondback moth) hypothetical protein</fullName>
    </submittedName>
</protein>
<name>A0A8S4EUG8_PLUXY</name>
<evidence type="ECO:0000256" key="5">
    <source>
        <dbReference type="ARBA" id="ARBA00022603"/>
    </source>
</evidence>